<keyword evidence="2" id="KW-1185">Reference proteome</keyword>
<proteinExistence type="predicted"/>
<dbReference type="PANTHER" id="PTHR30528">
    <property type="entry name" value="CYTOPLASMIC PROTEIN"/>
    <property type="match status" value="1"/>
</dbReference>
<dbReference type="OrthoDB" id="9787207at2"/>
<reference evidence="1 2" key="1">
    <citation type="submission" date="2019-02" db="EMBL/GenBank/DDBJ databases">
        <title>Pedobacter sp. RP-3-8 sp. nov., isolated from Arctic soil.</title>
        <authorList>
            <person name="Dahal R.H."/>
        </authorList>
    </citation>
    <scope>NUCLEOTIDE SEQUENCE [LARGE SCALE GENOMIC DNA]</scope>
    <source>
        <strain evidence="1 2">RP-3-8</strain>
    </source>
</reference>
<accession>A0A4R0NFQ9</accession>
<dbReference type="Proteomes" id="UP000291117">
    <property type="component" value="Unassembled WGS sequence"/>
</dbReference>
<evidence type="ECO:0000313" key="2">
    <source>
        <dbReference type="Proteomes" id="UP000291117"/>
    </source>
</evidence>
<dbReference type="EMBL" id="SJSM01000002">
    <property type="protein sequence ID" value="TCC98577.1"/>
    <property type="molecule type" value="Genomic_DNA"/>
</dbReference>
<name>A0A4R0NFQ9_9SPHI</name>
<sequence>MSQPFNKEDLIQGKAIAWESLTKQQARKIILEAAGLARKVQFGTGIEAVYRVIDHLGFLQLDTNYVVERAHHHVMAARVPDYQTEWLAELCEDGRIYEYFSSDAGYLPMRDFRFSLPVKKAFETQGKPLSKSEMNLMKEILDRVEREGPLMVGDFENDRLEASSGWWDWRPAKVALERLYLDGTLMITRTKAFQKVYDVPLNLVPQETDLTIPTDEEYANFVICRTLGALGIASVKEMAWRARRVKSNLVKKELEKMAQSGKVKIVVVDGLKGPFYMLHNQEINIKLSNEVFILSPFDILNVFRQRLKDFFNFDYQIECFVPAPKRLYGYFSLPVLAGETFIARMDAKADRKQKVLIVHNIHFEPIDLEEIIIEKFIQALKAFVQFNQCQDIIFKRSNNQTYLEAISKSFS</sequence>
<dbReference type="InterPro" id="IPR009351">
    <property type="entry name" value="AlkZ-like"/>
</dbReference>
<protein>
    <submittedName>
        <fullName evidence="1">Winged helix-turn-helix domain-containing protein</fullName>
    </submittedName>
</protein>
<dbReference type="PANTHER" id="PTHR30528:SF0">
    <property type="entry name" value="CYTOPLASMIC PROTEIN"/>
    <property type="match status" value="1"/>
</dbReference>
<organism evidence="1 2">
    <name type="scientific">Pedobacter hiemivivus</name>
    <dbReference type="NCBI Taxonomy" id="2530454"/>
    <lineage>
        <taxon>Bacteria</taxon>
        <taxon>Pseudomonadati</taxon>
        <taxon>Bacteroidota</taxon>
        <taxon>Sphingobacteriia</taxon>
        <taxon>Sphingobacteriales</taxon>
        <taxon>Sphingobacteriaceae</taxon>
        <taxon>Pedobacter</taxon>
    </lineage>
</organism>
<evidence type="ECO:0000313" key="1">
    <source>
        <dbReference type="EMBL" id="TCC98577.1"/>
    </source>
</evidence>
<dbReference type="Pfam" id="PF06224">
    <property type="entry name" value="AlkZ-like"/>
    <property type="match status" value="1"/>
</dbReference>
<gene>
    <name evidence="1" type="ORF">EZ444_04690</name>
</gene>
<comment type="caution">
    <text evidence="1">The sequence shown here is derived from an EMBL/GenBank/DDBJ whole genome shotgun (WGS) entry which is preliminary data.</text>
</comment>
<dbReference type="RefSeq" id="WP_131607560.1">
    <property type="nucleotide sequence ID" value="NZ_SJSM01000002.1"/>
</dbReference>
<dbReference type="AlphaFoldDB" id="A0A4R0NFQ9"/>